<gene>
    <name evidence="1" type="ORF">Rai3103_00760</name>
</gene>
<name>A0A5Q2F666_9ACTN</name>
<dbReference type="RefSeq" id="WP_153570970.1">
    <property type="nucleotide sequence ID" value="NZ_CP045725.1"/>
</dbReference>
<dbReference type="EMBL" id="CP045725">
    <property type="protein sequence ID" value="QGF22460.1"/>
    <property type="molecule type" value="Genomic_DNA"/>
</dbReference>
<dbReference type="Proteomes" id="UP000386847">
    <property type="component" value="Chromosome"/>
</dbReference>
<keyword evidence="2" id="KW-1185">Reference proteome</keyword>
<accession>A0A5Q2F666</accession>
<protein>
    <submittedName>
        <fullName evidence="1">Pyrimidine dimer DNA glycosylase</fullName>
    </submittedName>
</protein>
<dbReference type="Pfam" id="PF03013">
    <property type="entry name" value="Pyr_excise"/>
    <property type="match status" value="1"/>
</dbReference>
<dbReference type="InterPro" id="IPR004260">
    <property type="entry name" value="Pyr-dimer_DNA_glycosylase"/>
</dbReference>
<evidence type="ECO:0000313" key="1">
    <source>
        <dbReference type="EMBL" id="QGF22460.1"/>
    </source>
</evidence>
<dbReference type="KEGG" id="rain:Rai3103_00760"/>
<proteinExistence type="predicted"/>
<organism evidence="1 2">
    <name type="scientific">Raineyella fluvialis</name>
    <dbReference type="NCBI Taxonomy" id="2662261"/>
    <lineage>
        <taxon>Bacteria</taxon>
        <taxon>Bacillati</taxon>
        <taxon>Actinomycetota</taxon>
        <taxon>Actinomycetes</taxon>
        <taxon>Propionibacteriales</taxon>
        <taxon>Propionibacteriaceae</taxon>
        <taxon>Raineyella</taxon>
    </lineage>
</organism>
<reference evidence="1 2" key="1">
    <citation type="submission" date="2019-10" db="EMBL/GenBank/DDBJ databases">
        <title>Genomic analysis of Raineyella sp. CBA3103.</title>
        <authorList>
            <person name="Roh S.W."/>
        </authorList>
    </citation>
    <scope>NUCLEOTIDE SEQUENCE [LARGE SCALE GENOMIC DNA]</scope>
    <source>
        <strain evidence="1 2">CBA3103</strain>
    </source>
</reference>
<sequence>MRLWSLHPRLLDRAALVACWREGLLAQAVLLGRTRGYQHHPQLTRFRALDDPAGGVAAYLEGLAAEAGRRGYRFDASRISAAPSRGVTLPVTRGQLDYELEHLRAKVSVRAPAWLPVLDHAEAHPLFRVVDGDVEAWEVGSRPAGRPG</sequence>
<dbReference type="AlphaFoldDB" id="A0A5Q2F666"/>
<evidence type="ECO:0000313" key="2">
    <source>
        <dbReference type="Proteomes" id="UP000386847"/>
    </source>
</evidence>